<proteinExistence type="predicted"/>
<gene>
    <name evidence="2" type="ORF">Val02_45140</name>
</gene>
<keyword evidence="1" id="KW-1133">Transmembrane helix</keyword>
<keyword evidence="1" id="KW-0472">Membrane</keyword>
<dbReference type="InterPro" id="IPR012667">
    <property type="entry name" value="CbtB_put"/>
</dbReference>
<evidence type="ECO:0000313" key="3">
    <source>
        <dbReference type="Proteomes" id="UP000619260"/>
    </source>
</evidence>
<accession>A0A8J3YP09</accession>
<feature type="transmembrane region" description="Helical" evidence="1">
    <location>
        <begin position="20"/>
        <end position="38"/>
    </location>
</feature>
<dbReference type="AlphaFoldDB" id="A0A8J3YP09"/>
<keyword evidence="1" id="KW-0812">Transmembrane</keyword>
<evidence type="ECO:0000313" key="2">
    <source>
        <dbReference type="EMBL" id="GIJ47628.1"/>
    </source>
</evidence>
<protein>
    <submittedName>
        <fullName evidence="2">Cobalt transporter</fullName>
    </submittedName>
</protein>
<name>A0A8J3YP09_9ACTN</name>
<evidence type="ECO:0000256" key="1">
    <source>
        <dbReference type="SAM" id="Phobius"/>
    </source>
</evidence>
<organism evidence="2 3">
    <name type="scientific">Virgisporangium aliadipatigenens</name>
    <dbReference type="NCBI Taxonomy" id="741659"/>
    <lineage>
        <taxon>Bacteria</taxon>
        <taxon>Bacillati</taxon>
        <taxon>Actinomycetota</taxon>
        <taxon>Actinomycetes</taxon>
        <taxon>Micromonosporales</taxon>
        <taxon>Micromonosporaceae</taxon>
        <taxon>Virgisporangium</taxon>
    </lineage>
</organism>
<dbReference type="Pfam" id="PF09489">
    <property type="entry name" value="CbtB"/>
    <property type="match status" value="1"/>
</dbReference>
<dbReference type="RefSeq" id="WP_239153246.1">
    <property type="nucleotide sequence ID" value="NZ_BOPF01000015.1"/>
</dbReference>
<reference evidence="2" key="1">
    <citation type="submission" date="2021-01" db="EMBL/GenBank/DDBJ databases">
        <title>Whole genome shotgun sequence of Virgisporangium aliadipatigenens NBRC 105644.</title>
        <authorList>
            <person name="Komaki H."/>
            <person name="Tamura T."/>
        </authorList>
    </citation>
    <scope>NUCLEOTIDE SEQUENCE</scope>
    <source>
        <strain evidence="2">NBRC 105644</strain>
    </source>
</reference>
<comment type="caution">
    <text evidence="2">The sequence shown here is derived from an EMBL/GenBank/DDBJ whole genome shotgun (WGS) entry which is preliminary data.</text>
</comment>
<sequence>MTSPTTTTQVATPIPVSQLLPWAGFALLMAALLAYFVGVEGGVSSLVNGPFIHELTHDGRHLLGFPCH</sequence>
<dbReference type="Proteomes" id="UP000619260">
    <property type="component" value="Unassembled WGS sequence"/>
</dbReference>
<dbReference type="EMBL" id="BOPF01000015">
    <property type="protein sequence ID" value="GIJ47628.1"/>
    <property type="molecule type" value="Genomic_DNA"/>
</dbReference>
<keyword evidence="3" id="KW-1185">Reference proteome</keyword>